<dbReference type="EMBL" id="JEOB01000002">
    <property type="protein sequence ID" value="EXM40175.1"/>
    <property type="molecule type" value="Genomic_DNA"/>
</dbReference>
<dbReference type="Pfam" id="PF13148">
    <property type="entry name" value="DUF3987"/>
    <property type="match status" value="1"/>
</dbReference>
<dbReference type="PATRIC" id="fig|1341156.4.peg.1864"/>
<organism evidence="1 2">
    <name type="scientific">Ruminococcus albus SY3</name>
    <dbReference type="NCBI Taxonomy" id="1341156"/>
    <lineage>
        <taxon>Bacteria</taxon>
        <taxon>Bacillati</taxon>
        <taxon>Bacillota</taxon>
        <taxon>Clostridia</taxon>
        <taxon>Eubacteriales</taxon>
        <taxon>Oscillospiraceae</taxon>
        <taxon>Ruminococcus</taxon>
    </lineage>
</organism>
<dbReference type="OrthoDB" id="9763644at2"/>
<dbReference type="RefSeq" id="WP_037286459.1">
    <property type="nucleotide sequence ID" value="NZ_JEOB01000002.1"/>
</dbReference>
<dbReference type="Proteomes" id="UP000021369">
    <property type="component" value="Unassembled WGS sequence"/>
</dbReference>
<protein>
    <recommendedName>
        <fullName evidence="3">DUF3987 domain-containing protein</fullName>
    </recommendedName>
</protein>
<sequence>MRFEGISKETLTENLNELVYECIIRKGIERAGYFTDLMDTARSYGLETELERIAKAICLKQGEPDLWELPKPFEVSAQLPGLTERCLPPRLREYLKAVSEYVQVAPEMCVLPLLSVLSMCVQGKAVIRHPKNAHTEPLNIYTMTIAAPGERKSGCFKEFIRPVNEYQAQRNEALRLAVRNYKTQKTFLERQRDNAMKGQKADLKKAQEFDKQLAELKEVHELKLYIKDATPEALAGELAKQGERLAILDDEGTVFDVLAGVYSSGQVNINILLEAYDGSPYTISRKTSEDITLSNPLLAVGLMVQPAHYGEAMSNKQFSGRGFIHRFFFSFPEARAGHLNFQSPDIPLKLQKDYNDLVQSLLAIPYPQDTIPQIDHSPEAAILFEDYHDSLQRQMQQGERFENMKEWASKQFARALRVAGIFHLTEHSTDIRQAVQTPLSGETASTALELCRWSEAQAYHALSGEGAESETVRNAKLILEKLKGLEAGEITKGELLSKAVQNFNANDLQEPLEMLADLNYIRISEQRNGQKGRPKVMICINPNIKK</sequence>
<evidence type="ECO:0000313" key="2">
    <source>
        <dbReference type="Proteomes" id="UP000021369"/>
    </source>
</evidence>
<evidence type="ECO:0008006" key="3">
    <source>
        <dbReference type="Google" id="ProtNLM"/>
    </source>
</evidence>
<dbReference type="InterPro" id="IPR025048">
    <property type="entry name" value="DUF3987"/>
</dbReference>
<evidence type="ECO:0000313" key="1">
    <source>
        <dbReference type="EMBL" id="EXM40175.1"/>
    </source>
</evidence>
<gene>
    <name evidence="1" type="ORF">RASY3_07250</name>
</gene>
<keyword evidence="2" id="KW-1185">Reference proteome</keyword>
<dbReference type="AlphaFoldDB" id="A0A011WT33"/>
<reference evidence="1 2" key="1">
    <citation type="submission" date="2013-06" db="EMBL/GenBank/DDBJ databases">
        <title>Rumen cellulosomics: divergent fiber-degrading strategies revealed by comparative genome-wide analysis of six Ruminococcal strains.</title>
        <authorList>
            <person name="Dassa B."/>
            <person name="Borovok I."/>
            <person name="Lamed R."/>
            <person name="Flint H."/>
            <person name="Yeoman C.J."/>
            <person name="White B."/>
            <person name="Bayer E.A."/>
        </authorList>
    </citation>
    <scope>NUCLEOTIDE SEQUENCE [LARGE SCALE GENOMIC DNA]</scope>
    <source>
        <strain evidence="1 2">SY3</strain>
    </source>
</reference>
<accession>A0A011WT33</accession>
<proteinExistence type="predicted"/>
<comment type="caution">
    <text evidence="1">The sequence shown here is derived from an EMBL/GenBank/DDBJ whole genome shotgun (WGS) entry which is preliminary data.</text>
</comment>
<name>A0A011WT33_RUMAL</name>